<gene>
    <name evidence="1" type="ORF">Patl1_00419</name>
</gene>
<dbReference type="Proteomes" id="UP001164250">
    <property type="component" value="Chromosome 1"/>
</dbReference>
<comment type="caution">
    <text evidence="1">The sequence shown here is derived from an EMBL/GenBank/DDBJ whole genome shotgun (WGS) entry which is preliminary data.</text>
</comment>
<organism evidence="1 2">
    <name type="scientific">Pistacia atlantica</name>
    <dbReference type="NCBI Taxonomy" id="434234"/>
    <lineage>
        <taxon>Eukaryota</taxon>
        <taxon>Viridiplantae</taxon>
        <taxon>Streptophyta</taxon>
        <taxon>Embryophyta</taxon>
        <taxon>Tracheophyta</taxon>
        <taxon>Spermatophyta</taxon>
        <taxon>Magnoliopsida</taxon>
        <taxon>eudicotyledons</taxon>
        <taxon>Gunneridae</taxon>
        <taxon>Pentapetalae</taxon>
        <taxon>rosids</taxon>
        <taxon>malvids</taxon>
        <taxon>Sapindales</taxon>
        <taxon>Anacardiaceae</taxon>
        <taxon>Pistacia</taxon>
    </lineage>
</organism>
<keyword evidence="2" id="KW-1185">Reference proteome</keyword>
<reference evidence="2" key="1">
    <citation type="journal article" date="2023" name="G3 (Bethesda)">
        <title>Genome assembly and association tests identify interacting loci associated with vigor, precocity, and sex in interspecific pistachio rootstocks.</title>
        <authorList>
            <person name="Palmer W."/>
            <person name="Jacygrad E."/>
            <person name="Sagayaradj S."/>
            <person name="Cavanaugh K."/>
            <person name="Han R."/>
            <person name="Bertier L."/>
            <person name="Beede B."/>
            <person name="Kafkas S."/>
            <person name="Golino D."/>
            <person name="Preece J."/>
            <person name="Michelmore R."/>
        </authorList>
    </citation>
    <scope>NUCLEOTIDE SEQUENCE [LARGE SCALE GENOMIC DNA]</scope>
</reference>
<proteinExistence type="predicted"/>
<protein>
    <submittedName>
        <fullName evidence="1">Uncharacterized protein</fullName>
    </submittedName>
</protein>
<sequence>MKVSTSTSPIQTTYQTSLLMPIYITKIKQQTPKPVLERFVLLEPSFVPYSDAVVLHYPLEKRAILSRVKGELGLKVFVTDDPSIKSSNPLPAMESTLHTDSRSTEPQAPSRLPFSVRNIFSNDKRHTFQHLPNPNVSQQQQQQHQHSAPPATQPTMNYGVQEMRSEPQAPRIMNTFPGLSSQPTDYALKETSPFLGGGRIVGGRVIRGDRPASTYDLVEQMGYLFIRVVKARDLPSMDVTGSLDPFVEIKAGNYKAKTKYFEKKQNPEWNEVFAFARDRLPSSVLEVAVKDKDTLKDDFVGLVRFDLNEVPTRVPPDSPLAPEWYRLEDKKGEKTKGELMLAVWYGTQADEAFPDAWHSDAITPTDSSSNVSTHIRSKVYHSPRLWYVRVSVIEAQDLIVSEKE</sequence>
<name>A0ACC1C7Z7_9ROSI</name>
<accession>A0ACC1C7Z7</accession>
<evidence type="ECO:0000313" key="1">
    <source>
        <dbReference type="EMBL" id="KAJ0111786.1"/>
    </source>
</evidence>
<evidence type="ECO:0000313" key="2">
    <source>
        <dbReference type="Proteomes" id="UP001164250"/>
    </source>
</evidence>
<dbReference type="EMBL" id="CM047897">
    <property type="protein sequence ID" value="KAJ0111786.1"/>
    <property type="molecule type" value="Genomic_DNA"/>
</dbReference>